<gene>
    <name evidence="2" type="ORF">P43SY_011954</name>
</gene>
<keyword evidence="3" id="KW-1185">Reference proteome</keyword>
<comment type="caution">
    <text evidence="2">The sequence shown here is derived from an EMBL/GenBank/DDBJ whole genome shotgun (WGS) entry which is preliminary data.</text>
</comment>
<feature type="compositionally biased region" description="Pro residues" evidence="1">
    <location>
        <begin position="1"/>
        <end position="28"/>
    </location>
</feature>
<evidence type="ECO:0000313" key="2">
    <source>
        <dbReference type="EMBL" id="KAJ0390897.1"/>
    </source>
</evidence>
<evidence type="ECO:0000256" key="1">
    <source>
        <dbReference type="SAM" id="MobiDB-lite"/>
    </source>
</evidence>
<accession>A0AAD5LQY0</accession>
<protein>
    <submittedName>
        <fullName evidence="2">Uncharacterized protein</fullName>
    </submittedName>
</protein>
<organism evidence="2 3">
    <name type="scientific">Pythium insidiosum</name>
    <name type="common">Pythiosis disease agent</name>
    <dbReference type="NCBI Taxonomy" id="114742"/>
    <lineage>
        <taxon>Eukaryota</taxon>
        <taxon>Sar</taxon>
        <taxon>Stramenopiles</taxon>
        <taxon>Oomycota</taxon>
        <taxon>Peronosporomycetes</taxon>
        <taxon>Pythiales</taxon>
        <taxon>Pythiaceae</taxon>
        <taxon>Pythium</taxon>
    </lineage>
</organism>
<dbReference type="Proteomes" id="UP001209570">
    <property type="component" value="Unassembled WGS sequence"/>
</dbReference>
<reference evidence="2" key="1">
    <citation type="submission" date="2021-12" db="EMBL/GenBank/DDBJ databases">
        <title>Prjna785345.</title>
        <authorList>
            <person name="Rujirawat T."/>
            <person name="Krajaejun T."/>
        </authorList>
    </citation>
    <scope>NUCLEOTIDE SEQUENCE</scope>
    <source>
        <strain evidence="2">Pi057C3</strain>
    </source>
</reference>
<sequence length="161" mass="17867">MPPPPASPPPPPPTSPPPPPPASPPPSPRALEPRFRLPVRLLKGGDDFALRRVIALFTEDERHWAELELEPSLVPLAAVPAAFCRNRPIRLSTDVREEVVEIGGSDMFDVDDVIELVYTPAAQYARVHWTNTVEPFENARPETITEFLDTHFRNLTGHSTA</sequence>
<dbReference type="EMBL" id="JAKCXM010001507">
    <property type="protein sequence ID" value="KAJ0390897.1"/>
    <property type="molecule type" value="Genomic_DNA"/>
</dbReference>
<feature type="region of interest" description="Disordered" evidence="1">
    <location>
        <begin position="1"/>
        <end position="31"/>
    </location>
</feature>
<name>A0AAD5LQY0_PYTIN</name>
<dbReference type="AlphaFoldDB" id="A0AAD5LQY0"/>
<evidence type="ECO:0000313" key="3">
    <source>
        <dbReference type="Proteomes" id="UP001209570"/>
    </source>
</evidence>
<proteinExistence type="predicted"/>